<gene>
    <name evidence="1" type="ORF">ABZ071_33280</name>
</gene>
<comment type="caution">
    <text evidence="1">The sequence shown here is derived from an EMBL/GenBank/DDBJ whole genome shotgun (WGS) entry which is preliminary data.</text>
</comment>
<sequence length="48" mass="5034">MLDDEAAAPAGTAPGLPVEDAAAAFSYTDLAVAVVDEIEHPKHARWSR</sequence>
<evidence type="ECO:0000313" key="1">
    <source>
        <dbReference type="EMBL" id="MEU0156665.1"/>
    </source>
</evidence>
<dbReference type="EMBL" id="JBEXRX010000214">
    <property type="protein sequence ID" value="MEU0156665.1"/>
    <property type="molecule type" value="Genomic_DNA"/>
</dbReference>
<reference evidence="1 2" key="1">
    <citation type="submission" date="2024-06" db="EMBL/GenBank/DDBJ databases">
        <title>The Natural Products Discovery Center: Release of the First 8490 Sequenced Strains for Exploring Actinobacteria Biosynthetic Diversity.</title>
        <authorList>
            <person name="Kalkreuter E."/>
            <person name="Kautsar S.A."/>
            <person name="Yang D."/>
            <person name="Bader C.D."/>
            <person name="Teijaro C.N."/>
            <person name="Fluegel L."/>
            <person name="Davis C.M."/>
            <person name="Simpson J.R."/>
            <person name="Lauterbach L."/>
            <person name="Steele A.D."/>
            <person name="Gui C."/>
            <person name="Meng S."/>
            <person name="Li G."/>
            <person name="Viehrig K."/>
            <person name="Ye F."/>
            <person name="Su P."/>
            <person name="Kiefer A.F."/>
            <person name="Nichols A."/>
            <person name="Cepeda A.J."/>
            <person name="Yan W."/>
            <person name="Fan B."/>
            <person name="Jiang Y."/>
            <person name="Adhikari A."/>
            <person name="Zheng C.-J."/>
            <person name="Schuster L."/>
            <person name="Cowan T.M."/>
            <person name="Smanski M.J."/>
            <person name="Chevrette M.G."/>
            <person name="De Carvalho L.P.S."/>
            <person name="Shen B."/>
        </authorList>
    </citation>
    <scope>NUCLEOTIDE SEQUENCE [LARGE SCALE GENOMIC DNA]</scope>
    <source>
        <strain evidence="1 2">NPDC006286</strain>
    </source>
</reference>
<evidence type="ECO:0000313" key="2">
    <source>
        <dbReference type="Proteomes" id="UP001550348"/>
    </source>
</evidence>
<dbReference type="RefSeq" id="WP_355668162.1">
    <property type="nucleotide sequence ID" value="NZ_JBEXRX010000214.1"/>
</dbReference>
<dbReference type="Proteomes" id="UP001550348">
    <property type="component" value="Unassembled WGS sequence"/>
</dbReference>
<keyword evidence="2" id="KW-1185">Reference proteome</keyword>
<accession>A0ABV2VV46</accession>
<proteinExistence type="predicted"/>
<organism evidence="1 2">
    <name type="scientific">Micromonospora fulviviridis</name>
    <dbReference type="NCBI Taxonomy" id="47860"/>
    <lineage>
        <taxon>Bacteria</taxon>
        <taxon>Bacillati</taxon>
        <taxon>Actinomycetota</taxon>
        <taxon>Actinomycetes</taxon>
        <taxon>Micromonosporales</taxon>
        <taxon>Micromonosporaceae</taxon>
        <taxon>Micromonospora</taxon>
    </lineage>
</organism>
<protein>
    <submittedName>
        <fullName evidence="1">Uncharacterized protein</fullName>
    </submittedName>
</protein>
<name>A0ABV2VV46_9ACTN</name>